<dbReference type="PROSITE" id="PS51257">
    <property type="entry name" value="PROKAR_LIPOPROTEIN"/>
    <property type="match status" value="1"/>
</dbReference>
<dbReference type="EMBL" id="VHSG01000013">
    <property type="protein sequence ID" value="TQV78023.1"/>
    <property type="molecule type" value="Genomic_DNA"/>
</dbReference>
<organism evidence="2 3">
    <name type="scientific">Exilibacterium tricleocarpae</name>
    <dbReference type="NCBI Taxonomy" id="2591008"/>
    <lineage>
        <taxon>Bacteria</taxon>
        <taxon>Pseudomonadati</taxon>
        <taxon>Pseudomonadota</taxon>
        <taxon>Gammaproteobacteria</taxon>
        <taxon>Cellvibrionales</taxon>
        <taxon>Cellvibrionaceae</taxon>
        <taxon>Exilibacterium</taxon>
    </lineage>
</organism>
<dbReference type="RefSeq" id="WP_142904802.1">
    <property type="nucleotide sequence ID" value="NZ_ML660094.1"/>
</dbReference>
<feature type="chain" id="PRO_5022228673" evidence="1">
    <location>
        <begin position="21"/>
        <end position="99"/>
    </location>
</feature>
<proteinExistence type="predicted"/>
<reference evidence="2 3" key="1">
    <citation type="submission" date="2019-06" db="EMBL/GenBank/DDBJ databases">
        <title>Whole genome sequence for Cellvibrionaceae sp. R142.</title>
        <authorList>
            <person name="Wang G."/>
        </authorList>
    </citation>
    <scope>NUCLEOTIDE SEQUENCE [LARGE SCALE GENOMIC DNA]</scope>
    <source>
        <strain evidence="2 3">R142</strain>
    </source>
</reference>
<gene>
    <name evidence="2" type="ORF">FKG94_13140</name>
</gene>
<dbReference type="AlphaFoldDB" id="A0A545TLC1"/>
<dbReference type="OrthoDB" id="5704428at2"/>
<evidence type="ECO:0000313" key="2">
    <source>
        <dbReference type="EMBL" id="TQV78023.1"/>
    </source>
</evidence>
<evidence type="ECO:0000313" key="3">
    <source>
        <dbReference type="Proteomes" id="UP000319732"/>
    </source>
</evidence>
<comment type="caution">
    <text evidence="2">The sequence shown here is derived from an EMBL/GenBank/DDBJ whole genome shotgun (WGS) entry which is preliminary data.</text>
</comment>
<dbReference type="Proteomes" id="UP000319732">
    <property type="component" value="Unassembled WGS sequence"/>
</dbReference>
<sequence>MNVKAILAASIIATAVVPVATLACHKPTPPTLPDPDAAVTAQMVKAKHQMKAFMDAANAYLDCISGDTRQYNAWIDEMAKTADQFNAIVRKYKRRMATT</sequence>
<name>A0A545TLC1_9GAMM</name>
<evidence type="ECO:0000256" key="1">
    <source>
        <dbReference type="SAM" id="SignalP"/>
    </source>
</evidence>
<accession>A0A545TLC1</accession>
<keyword evidence="1" id="KW-0732">Signal</keyword>
<feature type="signal peptide" evidence="1">
    <location>
        <begin position="1"/>
        <end position="20"/>
    </location>
</feature>
<protein>
    <submittedName>
        <fullName evidence="2">Uncharacterized protein</fullName>
    </submittedName>
</protein>
<keyword evidence="3" id="KW-1185">Reference proteome</keyword>